<gene>
    <name evidence="1" type="ORF">Afe05nite_81390</name>
</gene>
<proteinExistence type="predicted"/>
<protein>
    <submittedName>
        <fullName evidence="1">Uncharacterized protein</fullName>
    </submittedName>
</protein>
<dbReference type="AlphaFoldDB" id="A0A919JBK5"/>
<keyword evidence="2" id="KW-1185">Reference proteome</keyword>
<comment type="caution">
    <text evidence="1">The sequence shown here is derived from an EMBL/GenBank/DDBJ whole genome shotgun (WGS) entry which is preliminary data.</text>
</comment>
<dbReference type="RefSeq" id="WP_203822640.1">
    <property type="nucleotide sequence ID" value="NZ_BAAABP010000005.1"/>
</dbReference>
<evidence type="ECO:0000313" key="2">
    <source>
        <dbReference type="Proteomes" id="UP000598174"/>
    </source>
</evidence>
<sequence length="106" mass="10726">MADYTADSANSITGAALTKRTGTTSGDTVAVGSYAVWVNSGASPHTVTLTNNKTDQGLTINPRVITIPAGGAWGGRIDPLVGDSSGRVAVAINGTASEVTFYLLNV</sequence>
<reference evidence="1" key="1">
    <citation type="submission" date="2021-01" db="EMBL/GenBank/DDBJ databases">
        <title>Whole genome shotgun sequence of Actinoplanes ferrugineus NBRC 15555.</title>
        <authorList>
            <person name="Komaki H."/>
            <person name="Tamura T."/>
        </authorList>
    </citation>
    <scope>NUCLEOTIDE SEQUENCE</scope>
    <source>
        <strain evidence="1">NBRC 15555</strain>
    </source>
</reference>
<organism evidence="1 2">
    <name type="scientific">Paractinoplanes ferrugineus</name>
    <dbReference type="NCBI Taxonomy" id="113564"/>
    <lineage>
        <taxon>Bacteria</taxon>
        <taxon>Bacillati</taxon>
        <taxon>Actinomycetota</taxon>
        <taxon>Actinomycetes</taxon>
        <taxon>Micromonosporales</taxon>
        <taxon>Micromonosporaceae</taxon>
        <taxon>Paractinoplanes</taxon>
    </lineage>
</organism>
<dbReference type="EMBL" id="BOMM01000081">
    <property type="protein sequence ID" value="GIE16299.1"/>
    <property type="molecule type" value="Genomic_DNA"/>
</dbReference>
<dbReference type="Proteomes" id="UP000598174">
    <property type="component" value="Unassembled WGS sequence"/>
</dbReference>
<name>A0A919JBK5_9ACTN</name>
<accession>A0A919JBK5</accession>
<evidence type="ECO:0000313" key="1">
    <source>
        <dbReference type="EMBL" id="GIE16299.1"/>
    </source>
</evidence>